<dbReference type="Proteomes" id="UP000290289">
    <property type="component" value="Chromosome 4"/>
</dbReference>
<name>A0A498K793_MALDO</name>
<protein>
    <submittedName>
        <fullName evidence="1">Uncharacterized protein</fullName>
    </submittedName>
</protein>
<dbReference type="InterPro" id="IPR011032">
    <property type="entry name" value="GroES-like_sf"/>
</dbReference>
<dbReference type="SUPFAM" id="SSF50129">
    <property type="entry name" value="GroES-like"/>
    <property type="match status" value="1"/>
</dbReference>
<accession>A0A498K793</accession>
<reference evidence="1 2" key="1">
    <citation type="submission" date="2018-10" db="EMBL/GenBank/DDBJ databases">
        <title>A high-quality apple genome assembly.</title>
        <authorList>
            <person name="Hu J."/>
        </authorList>
    </citation>
    <scope>NUCLEOTIDE SEQUENCE [LARGE SCALE GENOMIC DNA]</scope>
    <source>
        <strain evidence="2">cv. HFTH1</strain>
        <tissue evidence="1">Young leaf</tissue>
    </source>
</reference>
<evidence type="ECO:0000313" key="2">
    <source>
        <dbReference type="Proteomes" id="UP000290289"/>
    </source>
</evidence>
<keyword evidence="2" id="KW-1185">Reference proteome</keyword>
<dbReference type="AlphaFoldDB" id="A0A498K793"/>
<proteinExistence type="predicted"/>
<evidence type="ECO:0000313" key="1">
    <source>
        <dbReference type="EMBL" id="RXI01212.1"/>
    </source>
</evidence>
<dbReference type="EMBL" id="RDQH01000330">
    <property type="protein sequence ID" value="RXI01212.1"/>
    <property type="molecule type" value="Genomic_DNA"/>
</dbReference>
<gene>
    <name evidence="1" type="ORF">DVH24_001446</name>
</gene>
<comment type="caution">
    <text evidence="1">The sequence shown here is derived from an EMBL/GenBank/DDBJ whole genome shotgun (WGS) entry which is preliminary data.</text>
</comment>
<organism evidence="1 2">
    <name type="scientific">Malus domestica</name>
    <name type="common">Apple</name>
    <name type="synonym">Pyrus malus</name>
    <dbReference type="NCBI Taxonomy" id="3750"/>
    <lineage>
        <taxon>Eukaryota</taxon>
        <taxon>Viridiplantae</taxon>
        <taxon>Streptophyta</taxon>
        <taxon>Embryophyta</taxon>
        <taxon>Tracheophyta</taxon>
        <taxon>Spermatophyta</taxon>
        <taxon>Magnoliopsida</taxon>
        <taxon>eudicotyledons</taxon>
        <taxon>Gunneridae</taxon>
        <taxon>Pentapetalae</taxon>
        <taxon>rosids</taxon>
        <taxon>fabids</taxon>
        <taxon>Rosales</taxon>
        <taxon>Rosaceae</taxon>
        <taxon>Amygdaloideae</taxon>
        <taxon>Maleae</taxon>
        <taxon>Malus</taxon>
    </lineage>
</organism>
<sequence length="161" mass="18485">MSWNATHNQLFCIAWPPIIIHLKKKGHSQVMQNQPSFLHKKMGKLLVMERVKVAPPKAMEMRIKVKYTSVYHTELCFYRRFGFPSQCSKMKNYPQLLFIGLAATKGGKISEAPEYWGGVGGLEAQELRKRPRHQPVQKLLIGLIADSTTNEHYNFQLDVGM</sequence>